<dbReference type="EMBL" id="CP004393">
    <property type="protein sequence ID" value="AJE48844.1"/>
    <property type="molecule type" value="Genomic_DNA"/>
</dbReference>
<dbReference type="Proteomes" id="UP000031521">
    <property type="component" value="Chromosome"/>
</dbReference>
<evidence type="ECO:0000313" key="2">
    <source>
        <dbReference type="Proteomes" id="UP000031521"/>
    </source>
</evidence>
<sequence>MPATDPRDEDGTRGAEALACEALCACEAARASGFDATAQAFARLAVAFGGLSPDDNGEGEPARRLR</sequence>
<dbReference type="HOGENOM" id="CLU_2823220_0_0_5"/>
<organism evidence="1 2">
    <name type="scientific">Celeribacter indicus</name>
    <dbReference type="NCBI Taxonomy" id="1208324"/>
    <lineage>
        <taxon>Bacteria</taxon>
        <taxon>Pseudomonadati</taxon>
        <taxon>Pseudomonadota</taxon>
        <taxon>Alphaproteobacteria</taxon>
        <taxon>Rhodobacterales</taxon>
        <taxon>Roseobacteraceae</taxon>
        <taxon>Celeribacter</taxon>
    </lineage>
</organism>
<dbReference type="KEGG" id="cid:P73_4129"/>
<reference evidence="1 2" key="1">
    <citation type="journal article" date="2014" name="Int. J. Syst. Evol. Microbiol.">
        <title>Celeribacter indicus sp. nov., a polycyclic aromatic hydrocarbon-degrading bacterium from deep-sea sediment and reclassification of Huaishuia halophila as Celeribacter halophilus comb. nov.</title>
        <authorList>
            <person name="Lai Q."/>
            <person name="Cao J."/>
            <person name="Yuan J."/>
            <person name="Li F."/>
            <person name="Shao Z."/>
        </authorList>
    </citation>
    <scope>NUCLEOTIDE SEQUENCE [LARGE SCALE GENOMIC DNA]</scope>
    <source>
        <strain evidence="1">P73</strain>
    </source>
</reference>
<dbReference type="RefSeq" id="WP_043871047.1">
    <property type="nucleotide sequence ID" value="NZ_CP004393.1"/>
</dbReference>
<name>A0A0B5E0P9_9RHOB</name>
<accession>A0A0B5E0P9</accession>
<gene>
    <name evidence="1" type="ORF">P73_4129</name>
</gene>
<keyword evidence="2" id="KW-1185">Reference proteome</keyword>
<proteinExistence type="predicted"/>
<evidence type="ECO:0000313" key="1">
    <source>
        <dbReference type="EMBL" id="AJE48844.1"/>
    </source>
</evidence>
<dbReference type="AlphaFoldDB" id="A0A0B5E0P9"/>
<protein>
    <submittedName>
        <fullName evidence="1">Uncharacterized protein</fullName>
    </submittedName>
</protein>